<protein>
    <submittedName>
        <fullName evidence="4">Helix-turn-helix domain-containing protein</fullName>
    </submittedName>
</protein>
<name>A0ABW0ZSH3_9ACTN</name>
<reference evidence="5" key="1">
    <citation type="journal article" date="2019" name="Int. J. Syst. Evol. Microbiol.">
        <title>The Global Catalogue of Microorganisms (GCM) 10K type strain sequencing project: providing services to taxonomists for standard genome sequencing and annotation.</title>
        <authorList>
            <consortium name="The Broad Institute Genomics Platform"/>
            <consortium name="The Broad Institute Genome Sequencing Center for Infectious Disease"/>
            <person name="Wu L."/>
            <person name="Ma J."/>
        </authorList>
    </citation>
    <scope>NUCLEOTIDE SEQUENCE [LARGE SCALE GENOMIC DNA]</scope>
    <source>
        <strain evidence="5">KCTC 42087</strain>
    </source>
</reference>
<feature type="domain" description="PucR C-terminal helix-turn-helix" evidence="2">
    <location>
        <begin position="335"/>
        <end position="392"/>
    </location>
</feature>
<proteinExistence type="predicted"/>
<feature type="domain" description="PucR-like N-terminal" evidence="3">
    <location>
        <begin position="16"/>
        <end position="176"/>
    </location>
</feature>
<feature type="compositionally biased region" description="Basic residues" evidence="1">
    <location>
        <begin position="411"/>
        <end position="422"/>
    </location>
</feature>
<dbReference type="EMBL" id="JBHSON010000013">
    <property type="protein sequence ID" value="MFC5746251.1"/>
    <property type="molecule type" value="Genomic_DNA"/>
</dbReference>
<evidence type="ECO:0000259" key="2">
    <source>
        <dbReference type="Pfam" id="PF13556"/>
    </source>
</evidence>
<dbReference type="PANTHER" id="PTHR33744:SF1">
    <property type="entry name" value="DNA-BINDING TRANSCRIPTIONAL ACTIVATOR ADER"/>
    <property type="match status" value="1"/>
</dbReference>
<evidence type="ECO:0000313" key="4">
    <source>
        <dbReference type="EMBL" id="MFC5746251.1"/>
    </source>
</evidence>
<organism evidence="4 5">
    <name type="scientific">Actinomadura rugatobispora</name>
    <dbReference type="NCBI Taxonomy" id="1994"/>
    <lineage>
        <taxon>Bacteria</taxon>
        <taxon>Bacillati</taxon>
        <taxon>Actinomycetota</taxon>
        <taxon>Actinomycetes</taxon>
        <taxon>Streptosporangiales</taxon>
        <taxon>Thermomonosporaceae</taxon>
        <taxon>Actinomadura</taxon>
    </lineage>
</organism>
<gene>
    <name evidence="4" type="ORF">ACFPZN_11580</name>
</gene>
<dbReference type="RefSeq" id="WP_378281875.1">
    <property type="nucleotide sequence ID" value="NZ_JBHSON010000013.1"/>
</dbReference>
<keyword evidence="5" id="KW-1185">Reference proteome</keyword>
<dbReference type="InterPro" id="IPR058663">
    <property type="entry name" value="PucR-like_N"/>
</dbReference>
<dbReference type="InterPro" id="IPR025736">
    <property type="entry name" value="PucR_C-HTH_dom"/>
</dbReference>
<dbReference type="PANTHER" id="PTHR33744">
    <property type="entry name" value="CARBOHYDRATE DIACID REGULATOR"/>
    <property type="match status" value="1"/>
</dbReference>
<evidence type="ECO:0000259" key="3">
    <source>
        <dbReference type="Pfam" id="PF25906"/>
    </source>
</evidence>
<dbReference type="Proteomes" id="UP001596074">
    <property type="component" value="Unassembled WGS sequence"/>
</dbReference>
<dbReference type="InterPro" id="IPR042070">
    <property type="entry name" value="PucR_C-HTH_sf"/>
</dbReference>
<accession>A0ABW0ZSH3</accession>
<evidence type="ECO:0000256" key="1">
    <source>
        <dbReference type="SAM" id="MobiDB-lite"/>
    </source>
</evidence>
<feature type="region of interest" description="Disordered" evidence="1">
    <location>
        <begin position="394"/>
        <end position="422"/>
    </location>
</feature>
<dbReference type="InterPro" id="IPR051448">
    <property type="entry name" value="CdaR-like_regulators"/>
</dbReference>
<comment type="caution">
    <text evidence="4">The sequence shown here is derived from an EMBL/GenBank/DDBJ whole genome shotgun (WGS) entry which is preliminary data.</text>
</comment>
<dbReference type="Pfam" id="PF13556">
    <property type="entry name" value="HTH_30"/>
    <property type="match status" value="1"/>
</dbReference>
<dbReference type="Gene3D" id="1.10.10.2840">
    <property type="entry name" value="PucR C-terminal helix-turn-helix domain"/>
    <property type="match status" value="1"/>
</dbReference>
<sequence length="422" mass="47455">MLDPWNVTADPGPAAMEIAAILYPDLPALTAEIVDEIRERIPDYAVPLDGVFSDHLRQGIEEGLRQFLAQFAAGSPIENHNAEFYRDLGRSEFRESRSLDALQAAYRIAARVTWRRFAQIGHRAGVAPGQMYLLADSVFAFTEEMAALSVSAFTELSAQAAGAFEHTRQRLLHLLLTEPAQAIRTRLADLSLKARWPLPDTVACVAISEDYDTRRMISPVLDPDILADLERPDPCLLIPADPSPGRYQNLRRAFKGVEFALGPTVPLEETAHSLDLARQVLALKSQGVLTGEEHIRCEDHLATLHLLRDDTCTGILLRRALIPLSGLSPNQRDRLCETLLAWISLGSSVIDVAALLQVHPQTVRYRMRRLEEFFPGRLNDPDWRFEMQLALRTRQLTQRRPRQRPRDAAGRRKRATTARSTR</sequence>
<dbReference type="Pfam" id="PF25906">
    <property type="entry name" value="PucR-like_N"/>
    <property type="match status" value="1"/>
</dbReference>
<evidence type="ECO:0000313" key="5">
    <source>
        <dbReference type="Proteomes" id="UP001596074"/>
    </source>
</evidence>